<dbReference type="EMBL" id="BLXT01007525">
    <property type="protein sequence ID" value="GFO39819.1"/>
    <property type="molecule type" value="Genomic_DNA"/>
</dbReference>
<dbReference type="Gene3D" id="3.30.70.270">
    <property type="match status" value="1"/>
</dbReference>
<dbReference type="InterPro" id="IPR043128">
    <property type="entry name" value="Rev_trsase/Diguanyl_cyclase"/>
</dbReference>
<comment type="caution">
    <text evidence="1">The sequence shown here is derived from an EMBL/GenBank/DDBJ whole genome shotgun (WGS) entry which is preliminary data.</text>
</comment>
<evidence type="ECO:0000313" key="2">
    <source>
        <dbReference type="Proteomes" id="UP000735302"/>
    </source>
</evidence>
<reference evidence="1 2" key="1">
    <citation type="journal article" date="2021" name="Elife">
        <title>Chloroplast acquisition without the gene transfer in kleptoplastic sea slugs, Plakobranchus ocellatus.</title>
        <authorList>
            <person name="Maeda T."/>
            <person name="Takahashi S."/>
            <person name="Yoshida T."/>
            <person name="Shimamura S."/>
            <person name="Takaki Y."/>
            <person name="Nagai Y."/>
            <person name="Toyoda A."/>
            <person name="Suzuki Y."/>
            <person name="Arimoto A."/>
            <person name="Ishii H."/>
            <person name="Satoh N."/>
            <person name="Nishiyama T."/>
            <person name="Hasebe M."/>
            <person name="Maruyama T."/>
            <person name="Minagawa J."/>
            <person name="Obokata J."/>
            <person name="Shigenobu S."/>
        </authorList>
    </citation>
    <scope>NUCLEOTIDE SEQUENCE [LARGE SCALE GENOMIC DNA]</scope>
</reference>
<dbReference type="InterPro" id="IPR043502">
    <property type="entry name" value="DNA/RNA_pol_sf"/>
</dbReference>
<name>A0AAV4D6J2_9GAST</name>
<proteinExistence type="predicted"/>
<accession>A0AAV4D6J2</accession>
<gene>
    <name evidence="1" type="ORF">PoB_006632400</name>
</gene>
<dbReference type="PANTHER" id="PTHR37984">
    <property type="entry name" value="PROTEIN CBG26694"/>
    <property type="match status" value="1"/>
</dbReference>
<dbReference type="Proteomes" id="UP000735302">
    <property type="component" value="Unassembled WGS sequence"/>
</dbReference>
<dbReference type="InterPro" id="IPR050951">
    <property type="entry name" value="Retrovirus_Pol_polyprotein"/>
</dbReference>
<dbReference type="AlphaFoldDB" id="A0AAV4D6J2"/>
<evidence type="ECO:0000313" key="1">
    <source>
        <dbReference type="EMBL" id="GFO39819.1"/>
    </source>
</evidence>
<dbReference type="PANTHER" id="PTHR37984:SF5">
    <property type="entry name" value="PROTEIN NYNRIN-LIKE"/>
    <property type="match status" value="1"/>
</dbReference>
<keyword evidence="2" id="KW-1185">Reference proteome</keyword>
<protein>
    <submittedName>
        <fullName evidence="1">Gag-Pol polyprotein</fullName>
    </submittedName>
</protein>
<sequence length="111" mass="12685">MGFKDSASVRERLVSNTLADCPCTIVYISDIQIFGSTRVEHDENFRMALQRLSDKEFHLQLTQCEFAVPKITFLKHAISANGIQPGPKNVQPILDAPIPKTVKQIQRFWLW</sequence>
<dbReference type="SUPFAM" id="SSF56672">
    <property type="entry name" value="DNA/RNA polymerases"/>
    <property type="match status" value="1"/>
</dbReference>
<organism evidence="1 2">
    <name type="scientific">Plakobranchus ocellatus</name>
    <dbReference type="NCBI Taxonomy" id="259542"/>
    <lineage>
        <taxon>Eukaryota</taxon>
        <taxon>Metazoa</taxon>
        <taxon>Spiralia</taxon>
        <taxon>Lophotrochozoa</taxon>
        <taxon>Mollusca</taxon>
        <taxon>Gastropoda</taxon>
        <taxon>Heterobranchia</taxon>
        <taxon>Euthyneura</taxon>
        <taxon>Panpulmonata</taxon>
        <taxon>Sacoglossa</taxon>
        <taxon>Placobranchoidea</taxon>
        <taxon>Plakobranchidae</taxon>
        <taxon>Plakobranchus</taxon>
    </lineage>
</organism>